<comment type="subcellular location">
    <subcellularLocation>
        <location evidence="1 10">Cell outer membrane</location>
        <topology evidence="1 10">Multi-pass membrane protein</topology>
    </subcellularLocation>
</comment>
<dbReference type="InterPro" id="IPR008969">
    <property type="entry name" value="CarboxyPept-like_regulatory"/>
</dbReference>
<sequence>MKRRLLFLSRICLHSIWMLLLSMLAFSQSRTITGKVLDVSGHSPLPGVTVQVKGATIGTQTRTDGTYTLNVPSGNVTLVFTFVGYKTEEMPLGASNIVNINLSSDVTSLKDVIVVGYGTQKKQEVTSSITAITAADFRQSGARNALDLIQGKVAGLQISRIGGSNPNTSPAIQLRGITSFTGTMSPLVIIDGIPGGNLDLLQQDDIAGFSVLKDGSAAAIYGTQANGGVIIVTTKKGTKGPARVTYNNYFRKEFKYRIPKFLTADEYAAKIADGEINATDKGYRTDFVDLLVNHDNLTQNHNLAFSGGNDQSNYRASLYYLNQQGILKANERQQYGGRLSITSKGLDDRLTAQINLATNFNKANLLTDGGNLQGYYTFNPTYSPYNKDGSYYFEQTSTNELARINQETDIRLQQTTSGDAKVSLNLIKGLKASIFGAVTRDSYNESGYADMMSETSVENYDSSGYAWQSSFLNIKYAVEPTLEYSATINKNHTITAIGGYSYRYEFEKTFDVNNYGFVNDVFHEDNIGTGNQLLAGKAGMSSNKKDNKLIAFFGRVNYNYKDKYMISMILRHEGSSRFGANNKWGNFPALSIGWNMRDEAFMQGLTFLDELKVRAGYGVTGNSGIDNYASLVTMSTGGTYLNPDGVWRQTYGPKRNPNPDLKWEKKSEYNLGVDFSFYKGRITGAIDVYKRVTNDLLEYVKTQQPSFVTNEIYANVGQVSSKGVEITLSGVPVRTKAFSWNVDMAFSTARNILDRYSNSVYTIKYVTYGDIGGYGALGDAIRTYGGDRIGNFYGKRFAGLTSTGDWLFYKADGTKASADQLDSEKDFGVIGNAVPKVYLSFTNTFRYKNFDLRAFMRGKFGYNILNTMEMFYGSKASLPSNVLETAFTKNGNITGGYQYSSYYIEKGNFMKLDELTLGYTVPFKNRKTIQNMRLYFTATNLFTITNYTGNDPDMIRDTGLNPGVDAINASDSRTPYMGTRGFMVGLNVGF</sequence>
<gene>
    <name evidence="14" type="ORF">SAMN05661012_01956</name>
    <name evidence="15" type="ORF">SR876_26545</name>
</gene>
<dbReference type="NCBIfam" id="TIGR04056">
    <property type="entry name" value="OMP_RagA_SusC"/>
    <property type="match status" value="1"/>
</dbReference>
<dbReference type="Gene3D" id="2.170.130.10">
    <property type="entry name" value="TonB-dependent receptor, plug domain"/>
    <property type="match status" value="1"/>
</dbReference>
<dbReference type="PANTHER" id="PTHR30069:SF29">
    <property type="entry name" value="HEMOGLOBIN AND HEMOGLOBIN-HAPTOGLOBIN-BINDING PROTEIN 1-RELATED"/>
    <property type="match status" value="1"/>
</dbReference>
<keyword evidence="5" id="KW-0732">Signal</keyword>
<evidence type="ECO:0000256" key="5">
    <source>
        <dbReference type="ARBA" id="ARBA00022729"/>
    </source>
</evidence>
<evidence type="ECO:0000256" key="11">
    <source>
        <dbReference type="RuleBase" id="RU003357"/>
    </source>
</evidence>
<dbReference type="InterPro" id="IPR023997">
    <property type="entry name" value="TonB-dep_OMP_SusC/RagA_CS"/>
</dbReference>
<dbReference type="SUPFAM" id="SSF49464">
    <property type="entry name" value="Carboxypeptidase regulatory domain-like"/>
    <property type="match status" value="1"/>
</dbReference>
<dbReference type="NCBIfam" id="TIGR04057">
    <property type="entry name" value="SusC_RagA_signa"/>
    <property type="match status" value="1"/>
</dbReference>
<evidence type="ECO:0000256" key="6">
    <source>
        <dbReference type="ARBA" id="ARBA00023077"/>
    </source>
</evidence>
<dbReference type="Pfam" id="PF00593">
    <property type="entry name" value="TonB_dep_Rec_b-barrel"/>
    <property type="match status" value="1"/>
</dbReference>
<keyword evidence="3 10" id="KW-1134">Transmembrane beta strand</keyword>
<dbReference type="Pfam" id="PF07715">
    <property type="entry name" value="Plug"/>
    <property type="match status" value="1"/>
</dbReference>
<accession>A0A1K1PFZ5</accession>
<dbReference type="InterPro" id="IPR000531">
    <property type="entry name" value="Beta-barrel_TonB"/>
</dbReference>
<dbReference type="InterPro" id="IPR036942">
    <property type="entry name" value="Beta-barrel_TonB_sf"/>
</dbReference>
<dbReference type="Proteomes" id="UP000183788">
    <property type="component" value="Unassembled WGS sequence"/>
</dbReference>
<dbReference type="Gene3D" id="2.60.40.1120">
    <property type="entry name" value="Carboxypeptidase-like, regulatory domain"/>
    <property type="match status" value="1"/>
</dbReference>
<feature type="domain" description="TonB-dependent receptor-like beta-barrel" evidence="12">
    <location>
        <begin position="358"/>
        <end position="941"/>
    </location>
</feature>
<evidence type="ECO:0000313" key="15">
    <source>
        <dbReference type="EMBL" id="WQG88487.1"/>
    </source>
</evidence>
<dbReference type="Pfam" id="PF13715">
    <property type="entry name" value="CarbopepD_reg_2"/>
    <property type="match status" value="1"/>
</dbReference>
<dbReference type="InterPro" id="IPR039426">
    <property type="entry name" value="TonB-dep_rcpt-like"/>
</dbReference>
<evidence type="ECO:0000256" key="10">
    <source>
        <dbReference type="PROSITE-ProRule" id="PRU01360"/>
    </source>
</evidence>
<evidence type="ECO:0000259" key="12">
    <source>
        <dbReference type="Pfam" id="PF00593"/>
    </source>
</evidence>
<evidence type="ECO:0000256" key="2">
    <source>
        <dbReference type="ARBA" id="ARBA00022448"/>
    </source>
</evidence>
<dbReference type="InterPro" id="IPR012910">
    <property type="entry name" value="Plug_dom"/>
</dbReference>
<dbReference type="SUPFAM" id="SSF56935">
    <property type="entry name" value="Porins"/>
    <property type="match status" value="1"/>
</dbReference>
<evidence type="ECO:0000256" key="7">
    <source>
        <dbReference type="ARBA" id="ARBA00023136"/>
    </source>
</evidence>
<name>A0A1K1PFZ5_9BACT</name>
<keyword evidence="7 10" id="KW-0472">Membrane</keyword>
<keyword evidence="6 11" id="KW-0798">TonB box</keyword>
<dbReference type="GO" id="GO:0015344">
    <property type="term" value="F:siderophore uptake transmembrane transporter activity"/>
    <property type="evidence" value="ECO:0007669"/>
    <property type="project" value="TreeGrafter"/>
</dbReference>
<dbReference type="RefSeq" id="WP_072359391.1">
    <property type="nucleotide sequence ID" value="NZ_CP139972.1"/>
</dbReference>
<feature type="domain" description="TonB-dependent receptor plug" evidence="13">
    <location>
        <begin position="121"/>
        <end position="229"/>
    </location>
</feature>
<reference evidence="15 17" key="2">
    <citation type="submission" date="2023-11" db="EMBL/GenBank/DDBJ databases">
        <title>MicrobeMod: A computational toolkit for identifying prokaryotic methylation and restriction-modification with nanopore sequencing.</title>
        <authorList>
            <person name="Crits-Christoph A."/>
            <person name="Kang S.C."/>
            <person name="Lee H."/>
            <person name="Ostrov N."/>
        </authorList>
    </citation>
    <scope>NUCLEOTIDE SEQUENCE [LARGE SCALE GENOMIC DNA]</scope>
    <source>
        <strain evidence="15 17">ATCC 23090</strain>
    </source>
</reference>
<dbReference type="InterPro" id="IPR023996">
    <property type="entry name" value="TonB-dep_OMP_SusC/RagA"/>
</dbReference>
<dbReference type="PANTHER" id="PTHR30069">
    <property type="entry name" value="TONB-DEPENDENT OUTER MEMBRANE RECEPTOR"/>
    <property type="match status" value="1"/>
</dbReference>
<evidence type="ECO:0000313" key="14">
    <source>
        <dbReference type="EMBL" id="SFW46706.1"/>
    </source>
</evidence>
<dbReference type="EMBL" id="CP140154">
    <property type="protein sequence ID" value="WQG88487.1"/>
    <property type="molecule type" value="Genomic_DNA"/>
</dbReference>
<organism evidence="14 16">
    <name type="scientific">Chitinophaga sancti</name>
    <dbReference type="NCBI Taxonomy" id="1004"/>
    <lineage>
        <taxon>Bacteria</taxon>
        <taxon>Pseudomonadati</taxon>
        <taxon>Bacteroidota</taxon>
        <taxon>Chitinophagia</taxon>
        <taxon>Chitinophagales</taxon>
        <taxon>Chitinophagaceae</taxon>
        <taxon>Chitinophaga</taxon>
    </lineage>
</organism>
<dbReference type="Proteomes" id="UP001326715">
    <property type="component" value="Chromosome"/>
</dbReference>
<evidence type="ECO:0000259" key="13">
    <source>
        <dbReference type="Pfam" id="PF07715"/>
    </source>
</evidence>
<dbReference type="GO" id="GO:0044718">
    <property type="term" value="P:siderophore transmembrane transport"/>
    <property type="evidence" value="ECO:0007669"/>
    <property type="project" value="TreeGrafter"/>
</dbReference>
<evidence type="ECO:0000256" key="9">
    <source>
        <dbReference type="ARBA" id="ARBA00023237"/>
    </source>
</evidence>
<evidence type="ECO:0000313" key="17">
    <source>
        <dbReference type="Proteomes" id="UP001326715"/>
    </source>
</evidence>
<dbReference type="InterPro" id="IPR037066">
    <property type="entry name" value="Plug_dom_sf"/>
</dbReference>
<dbReference type="AlphaFoldDB" id="A0A1K1PFZ5"/>
<keyword evidence="2 10" id="KW-0813">Transport</keyword>
<proteinExistence type="inferred from homology"/>
<dbReference type="Gene3D" id="2.40.170.20">
    <property type="entry name" value="TonB-dependent receptor, beta-barrel domain"/>
    <property type="match status" value="1"/>
</dbReference>
<evidence type="ECO:0000256" key="1">
    <source>
        <dbReference type="ARBA" id="ARBA00004571"/>
    </source>
</evidence>
<dbReference type="PROSITE" id="PS52016">
    <property type="entry name" value="TONB_DEPENDENT_REC_3"/>
    <property type="match status" value="1"/>
</dbReference>
<dbReference type="STRING" id="1004.SAMN05661012_01956"/>
<keyword evidence="4 10" id="KW-0812">Transmembrane</keyword>
<evidence type="ECO:0000256" key="4">
    <source>
        <dbReference type="ARBA" id="ARBA00022692"/>
    </source>
</evidence>
<comment type="similarity">
    <text evidence="10 11">Belongs to the TonB-dependent receptor family.</text>
</comment>
<keyword evidence="9 10" id="KW-0998">Cell outer membrane</keyword>
<reference evidence="14 16" key="1">
    <citation type="submission" date="2016-11" db="EMBL/GenBank/DDBJ databases">
        <authorList>
            <person name="Jaros S."/>
            <person name="Januszkiewicz K."/>
            <person name="Wedrychowicz H."/>
        </authorList>
    </citation>
    <scope>NUCLEOTIDE SEQUENCE [LARGE SCALE GENOMIC DNA]</scope>
    <source>
        <strain evidence="14 16">DSM 784</strain>
    </source>
</reference>
<dbReference type="GO" id="GO:0009279">
    <property type="term" value="C:cell outer membrane"/>
    <property type="evidence" value="ECO:0007669"/>
    <property type="project" value="UniProtKB-SubCell"/>
</dbReference>
<dbReference type="EMBL" id="FPIZ01000005">
    <property type="protein sequence ID" value="SFW46706.1"/>
    <property type="molecule type" value="Genomic_DNA"/>
</dbReference>
<evidence type="ECO:0000256" key="3">
    <source>
        <dbReference type="ARBA" id="ARBA00022452"/>
    </source>
</evidence>
<protein>
    <submittedName>
        <fullName evidence="15">SusC/RagA family TonB-linked outer membrane protein</fullName>
    </submittedName>
    <submittedName>
        <fullName evidence="14">TonB-linked outer membrane protein, SusC/RagA family</fullName>
    </submittedName>
</protein>
<evidence type="ECO:0000313" key="16">
    <source>
        <dbReference type="Proteomes" id="UP000183788"/>
    </source>
</evidence>
<evidence type="ECO:0000256" key="8">
    <source>
        <dbReference type="ARBA" id="ARBA00023170"/>
    </source>
</evidence>
<keyword evidence="17" id="KW-1185">Reference proteome</keyword>
<keyword evidence="8" id="KW-0675">Receptor</keyword>